<organism evidence="2 3">
    <name type="scientific">Mycolicibacter kumamotonensis</name>
    <dbReference type="NCBI Taxonomy" id="354243"/>
    <lineage>
        <taxon>Bacteria</taxon>
        <taxon>Bacillati</taxon>
        <taxon>Actinomycetota</taxon>
        <taxon>Actinomycetes</taxon>
        <taxon>Mycobacteriales</taxon>
        <taxon>Mycobacteriaceae</taxon>
        <taxon>Mycolicibacter</taxon>
    </lineage>
</organism>
<evidence type="ECO:0000313" key="3">
    <source>
        <dbReference type="Proteomes" id="UP000192713"/>
    </source>
</evidence>
<evidence type="ECO:0000313" key="2">
    <source>
        <dbReference type="EMBL" id="ORA81352.1"/>
    </source>
</evidence>
<dbReference type="Gene3D" id="3.50.50.60">
    <property type="entry name" value="FAD/NAD(P)-binding domain"/>
    <property type="match status" value="2"/>
</dbReference>
<dbReference type="AlphaFoldDB" id="A0A1X0E9T2"/>
<dbReference type="PRINTS" id="PR00419">
    <property type="entry name" value="ADXRDTASE"/>
</dbReference>
<protein>
    <recommendedName>
        <fullName evidence="1">Amine oxidase domain-containing protein</fullName>
    </recommendedName>
</protein>
<reference evidence="2 3" key="1">
    <citation type="submission" date="2017-02" db="EMBL/GenBank/DDBJ databases">
        <title>The new phylogeny of genus Mycobacterium.</title>
        <authorList>
            <person name="Tortoli E."/>
            <person name="Trovato A."/>
            <person name="Cirillo D.M."/>
        </authorList>
    </citation>
    <scope>NUCLEOTIDE SEQUENCE [LARGE SCALE GENOMIC DNA]</scope>
    <source>
        <strain evidence="2 3">DSM 45093</strain>
    </source>
</reference>
<dbReference type="PANTHER" id="PTHR42923">
    <property type="entry name" value="PROTOPORPHYRINOGEN OXIDASE"/>
    <property type="match status" value="1"/>
</dbReference>
<comment type="caution">
    <text evidence="2">The sequence shown here is derived from an EMBL/GenBank/DDBJ whole genome shotgun (WGS) entry which is preliminary data.</text>
</comment>
<gene>
    <name evidence="2" type="ORF">BST28_07400</name>
</gene>
<dbReference type="RefSeq" id="WP_083080528.1">
    <property type="nucleotide sequence ID" value="NZ_MVHU01000007.1"/>
</dbReference>
<evidence type="ECO:0000259" key="1">
    <source>
        <dbReference type="Pfam" id="PF01593"/>
    </source>
</evidence>
<name>A0A1X0E9T2_9MYCO</name>
<dbReference type="Proteomes" id="UP000192713">
    <property type="component" value="Unassembled WGS sequence"/>
</dbReference>
<sequence length="454" mass="50461">MKLSDDHDRVAVIGGGMAGIATAYFLQRAGLRPEVFEAQPALGGRCAVTTLDGREITYGGKNIGKTYRMFREFTEAMGDHPYEYFGINSSRVENGTLRTFDSSRKLRGFADVIARAPKRDIMRFGRIVAAVRLNESRRYLGSRYAERRTRRGDRVLTERFGAQFCDATLRSLTIRPNGAEPDELYVGTLNANVGMVLDSYDQLSNGFGPVLESFAATHDVHLETRVLSLLVEDDRITGIRTQTRGQPPEDRRYGAVVIATPAFVAAELIRPHRPTLAEWLDDVRYFPGAVVVAHYARDIFTEQVRALVFGKEEPVSNAGVYGVNDRDFVRYTFSGRTARRLLARGADGEELLTQGEACLDRYIPVSAEDRLGYVSRRWDHAYCAHLSDHPAFLRTVDEHVGSLPGLLLAGDYLRGVSIESCFRSGYDAAQRLIPTPPGADVSTNRRRTLGAAAK</sequence>
<dbReference type="GO" id="GO:0016491">
    <property type="term" value="F:oxidoreductase activity"/>
    <property type="evidence" value="ECO:0007669"/>
    <property type="project" value="InterPro"/>
</dbReference>
<dbReference type="InterPro" id="IPR050464">
    <property type="entry name" value="Zeta_carotene_desat/Oxidored"/>
</dbReference>
<proteinExistence type="predicted"/>
<dbReference type="SUPFAM" id="SSF51905">
    <property type="entry name" value="FAD/NAD(P)-binding domain"/>
    <property type="match status" value="1"/>
</dbReference>
<dbReference type="EMBL" id="MVHU01000007">
    <property type="protein sequence ID" value="ORA81352.1"/>
    <property type="molecule type" value="Genomic_DNA"/>
</dbReference>
<dbReference type="PANTHER" id="PTHR42923:SF3">
    <property type="entry name" value="PROTOPORPHYRINOGEN OXIDASE"/>
    <property type="match status" value="1"/>
</dbReference>
<dbReference type="Pfam" id="PF01593">
    <property type="entry name" value="Amino_oxidase"/>
    <property type="match status" value="1"/>
</dbReference>
<feature type="domain" description="Amine oxidase" evidence="1">
    <location>
        <begin position="17"/>
        <end position="433"/>
    </location>
</feature>
<dbReference type="InterPro" id="IPR002937">
    <property type="entry name" value="Amino_oxidase"/>
</dbReference>
<dbReference type="InterPro" id="IPR036188">
    <property type="entry name" value="FAD/NAD-bd_sf"/>
</dbReference>
<accession>A0A1X0E9T2</accession>